<dbReference type="AlphaFoldDB" id="D2PJ30"/>
<dbReference type="KEGG" id="sii:LD85_1102"/>
<accession>D2PJ30</accession>
<dbReference type="EMBL" id="CP001731">
    <property type="protein sequence ID" value="ADB86783.1"/>
    <property type="molecule type" value="Genomic_DNA"/>
</dbReference>
<evidence type="ECO:0000313" key="3">
    <source>
        <dbReference type="Proteomes" id="UP000001404"/>
    </source>
</evidence>
<dbReference type="HOGENOM" id="CLU_2313885_0_0_2"/>
<dbReference type="Proteomes" id="UP000001404">
    <property type="component" value="Chromosome"/>
</dbReference>
<organism evidence="2 3">
    <name type="scientific">Saccharolobus islandicus (strain L.D.8.5 / Lassen #2)</name>
    <name type="common">Sulfolobus islandicus</name>
    <dbReference type="NCBI Taxonomy" id="425944"/>
    <lineage>
        <taxon>Archaea</taxon>
        <taxon>Thermoproteota</taxon>
        <taxon>Thermoprotei</taxon>
        <taxon>Sulfolobales</taxon>
        <taxon>Sulfolobaceae</taxon>
        <taxon>Saccharolobus</taxon>
    </lineage>
</organism>
<dbReference type="CAZy" id="GT2">
    <property type="family name" value="Glycosyltransferase Family 2"/>
</dbReference>
<evidence type="ECO:0000313" key="2">
    <source>
        <dbReference type="EMBL" id="ADB86783.1"/>
    </source>
</evidence>
<sequence>MPFISVIIAAHNRREFLLDAVNSALNQTLPKDEYEIIVVKNFSEYDDILKNLDVKTVFSNEENQGADIVNALSYAEGEFICFLDDDIWVP</sequence>
<feature type="domain" description="Glycosyltransferase 2-like" evidence="1">
    <location>
        <begin position="5"/>
        <end position="90"/>
    </location>
</feature>
<name>D2PJ30_SACI9</name>
<dbReference type="GO" id="GO:0016758">
    <property type="term" value="F:hexosyltransferase activity"/>
    <property type="evidence" value="ECO:0007669"/>
    <property type="project" value="UniProtKB-ARBA"/>
</dbReference>
<dbReference type="PANTHER" id="PTHR22916">
    <property type="entry name" value="GLYCOSYLTRANSFERASE"/>
    <property type="match status" value="1"/>
</dbReference>
<dbReference type="CDD" id="cd00761">
    <property type="entry name" value="Glyco_tranf_GTA_type"/>
    <property type="match status" value="1"/>
</dbReference>
<dbReference type="InterPro" id="IPR029044">
    <property type="entry name" value="Nucleotide-diphossugar_trans"/>
</dbReference>
<dbReference type="PANTHER" id="PTHR22916:SF3">
    <property type="entry name" value="UDP-GLCNAC:BETAGAL BETA-1,3-N-ACETYLGLUCOSAMINYLTRANSFERASE-LIKE PROTEIN 1"/>
    <property type="match status" value="1"/>
</dbReference>
<dbReference type="Gene3D" id="3.90.550.10">
    <property type="entry name" value="Spore Coat Polysaccharide Biosynthesis Protein SpsA, Chain A"/>
    <property type="match status" value="1"/>
</dbReference>
<gene>
    <name evidence="2" type="ordered locus">LD85_1102</name>
</gene>
<dbReference type="InterPro" id="IPR001173">
    <property type="entry name" value="Glyco_trans_2-like"/>
</dbReference>
<proteinExistence type="predicted"/>
<dbReference type="RefSeq" id="WP_012952702.1">
    <property type="nucleotide sequence ID" value="NC_013769.1"/>
</dbReference>
<dbReference type="SUPFAM" id="SSF53448">
    <property type="entry name" value="Nucleotide-diphospho-sugar transferases"/>
    <property type="match status" value="1"/>
</dbReference>
<evidence type="ECO:0000259" key="1">
    <source>
        <dbReference type="Pfam" id="PF00535"/>
    </source>
</evidence>
<dbReference type="Pfam" id="PF00535">
    <property type="entry name" value="Glycos_transf_2"/>
    <property type="match status" value="1"/>
</dbReference>
<protein>
    <submittedName>
        <fullName evidence="2">Glycosyltransferase involved in cell wall biogenesis</fullName>
    </submittedName>
</protein>
<reference evidence="3" key="1">
    <citation type="journal article" date="2009" name="Proc. Natl. Acad. Sci. U.S.A.">
        <title>Biogeography of the Sulfolobus islandicus pan-genome.</title>
        <authorList>
            <person name="Reno M.L."/>
            <person name="Held N.L."/>
            <person name="Fields C.J."/>
            <person name="Burke P.V."/>
            <person name="Whitaker R.J."/>
        </authorList>
    </citation>
    <scope>NUCLEOTIDE SEQUENCE [LARGE SCALE GENOMIC DNA]</scope>
    <source>
        <strain evidence="3">L.D.8.5 / Lassen #2</strain>
    </source>
</reference>